<evidence type="ECO:0000256" key="5">
    <source>
        <dbReference type="HAMAP-Rule" id="MF_00299"/>
    </source>
</evidence>
<evidence type="ECO:0000256" key="3">
    <source>
        <dbReference type="ARBA" id="ARBA00023027"/>
    </source>
</evidence>
<dbReference type="AlphaFoldDB" id="A0A8J7GYA6"/>
<dbReference type="GO" id="GO:0000215">
    <property type="term" value="F:tRNA 2'-phosphotransferase activity"/>
    <property type="evidence" value="ECO:0007669"/>
    <property type="project" value="TreeGrafter"/>
</dbReference>
<dbReference type="EMBL" id="JADOUF010000001">
    <property type="protein sequence ID" value="MBG6139873.1"/>
    <property type="molecule type" value="Genomic_DNA"/>
</dbReference>
<dbReference type="GO" id="GO:0003950">
    <property type="term" value="F:NAD+ poly-ADP-ribosyltransferase activity"/>
    <property type="evidence" value="ECO:0007669"/>
    <property type="project" value="InterPro"/>
</dbReference>
<accession>A0A8J7GYA6</accession>
<dbReference type="InterPro" id="IPR042081">
    <property type="entry name" value="RNA_2'-PTrans_C"/>
</dbReference>
<comment type="similarity">
    <text evidence="1 5">Belongs to the KptA/TPT1 family.</text>
</comment>
<dbReference type="HAMAP" id="MF_00299">
    <property type="entry name" value="KptA"/>
    <property type="match status" value="1"/>
</dbReference>
<keyword evidence="2 5" id="KW-0808">Transferase</keyword>
<dbReference type="InterPro" id="IPR002745">
    <property type="entry name" value="Ptrans_KptA/Tpt1"/>
</dbReference>
<evidence type="ECO:0000313" key="6">
    <source>
        <dbReference type="EMBL" id="MBG6139873.1"/>
    </source>
</evidence>
<dbReference type="InterPro" id="IPR022928">
    <property type="entry name" value="RNA_2'-PTrans_KptA"/>
</dbReference>
<organism evidence="6 7">
    <name type="scientific">Longispora fulva</name>
    <dbReference type="NCBI Taxonomy" id="619741"/>
    <lineage>
        <taxon>Bacteria</taxon>
        <taxon>Bacillati</taxon>
        <taxon>Actinomycetota</taxon>
        <taxon>Actinomycetes</taxon>
        <taxon>Micromonosporales</taxon>
        <taxon>Micromonosporaceae</taxon>
        <taxon>Longispora</taxon>
    </lineage>
</organism>
<dbReference type="SUPFAM" id="SSF56399">
    <property type="entry name" value="ADP-ribosylation"/>
    <property type="match status" value="1"/>
</dbReference>
<keyword evidence="3 5" id="KW-0520">NAD</keyword>
<protein>
    <recommendedName>
        <fullName evidence="5">Probable RNA 2'-phosphotransferase</fullName>
        <ecNumber evidence="5">2.7.1.-</ecNumber>
    </recommendedName>
</protein>
<dbReference type="Gene3D" id="1.10.10.970">
    <property type="entry name" value="RNA 2'-phosphotransferase, Tpt1/KptA family, N-terminal domain"/>
    <property type="match status" value="1"/>
</dbReference>
<proteinExistence type="inferred from homology"/>
<evidence type="ECO:0000313" key="7">
    <source>
        <dbReference type="Proteomes" id="UP000622552"/>
    </source>
</evidence>
<dbReference type="GO" id="GO:0006388">
    <property type="term" value="P:tRNA splicing, via endonucleolytic cleavage and ligation"/>
    <property type="evidence" value="ECO:0007669"/>
    <property type="project" value="UniProtKB-UniRule"/>
</dbReference>
<sequence>MDVVKVSKRMSKVLRHQPERAGLTLDPAGWVDVEDLLAALRLTRDQLDQVVAENNKKRFEIVDGRIRASQGHSVDVDLGYEPAEPPTVLYHGTPIGNVAPILEQGLLKGNRHHVHLSQDTGTAEQVGARRGRPAVLTVHSGRMAAAGHVFYRSTNGVWLTEHVPAEFVTAG</sequence>
<dbReference type="Gene3D" id="3.20.170.30">
    <property type="match status" value="1"/>
</dbReference>
<dbReference type="EC" id="2.7.1.-" evidence="5"/>
<evidence type="ECO:0000256" key="2">
    <source>
        <dbReference type="ARBA" id="ARBA00022679"/>
    </source>
</evidence>
<gene>
    <name evidence="5" type="primary">kptA</name>
    <name evidence="6" type="ORF">IW245_006067</name>
</gene>
<dbReference type="PANTHER" id="PTHR12684">
    <property type="entry name" value="PUTATIVE PHOSPHOTRANSFERASE"/>
    <property type="match status" value="1"/>
</dbReference>
<dbReference type="RefSeq" id="WP_197006485.1">
    <property type="nucleotide sequence ID" value="NZ_BONS01000006.1"/>
</dbReference>
<keyword evidence="7" id="KW-1185">Reference proteome</keyword>
<dbReference type="PANTHER" id="PTHR12684:SF2">
    <property type="entry name" value="TRNA 2'-PHOSPHOTRANSFERASE 1"/>
    <property type="match status" value="1"/>
</dbReference>
<comment type="function">
    <text evidence="4 5">Removes the 2'-phosphate from RNA via an intermediate in which the phosphate is ADP-ribosylated by NAD followed by a presumed transesterification to release the RNA and generate ADP-ribose 1''-2''-cyclic phosphate (APPR&gt;P). May function as an ADP-ribosylase.</text>
</comment>
<evidence type="ECO:0000256" key="4">
    <source>
        <dbReference type="ARBA" id="ARBA00025212"/>
    </source>
</evidence>
<reference evidence="6" key="1">
    <citation type="submission" date="2020-11" db="EMBL/GenBank/DDBJ databases">
        <title>Sequencing the genomes of 1000 actinobacteria strains.</title>
        <authorList>
            <person name="Klenk H.-P."/>
        </authorList>
    </citation>
    <scope>NUCLEOTIDE SEQUENCE</scope>
    <source>
        <strain evidence="6">DSM 45356</strain>
    </source>
</reference>
<evidence type="ECO:0000256" key="1">
    <source>
        <dbReference type="ARBA" id="ARBA00009836"/>
    </source>
</evidence>
<dbReference type="Proteomes" id="UP000622552">
    <property type="component" value="Unassembled WGS sequence"/>
</dbReference>
<dbReference type="Pfam" id="PF01885">
    <property type="entry name" value="PTS_2-RNA"/>
    <property type="match status" value="1"/>
</dbReference>
<dbReference type="InterPro" id="IPR042080">
    <property type="entry name" value="RNA_2'-PTrans_N"/>
</dbReference>
<comment type="caution">
    <text evidence="6">The sequence shown here is derived from an EMBL/GenBank/DDBJ whole genome shotgun (WGS) entry which is preliminary data.</text>
</comment>
<name>A0A8J7GYA6_9ACTN</name>